<dbReference type="Proteomes" id="UP001652660">
    <property type="component" value="Chromosome 3c"/>
</dbReference>
<keyword evidence="1" id="KW-1185">Reference proteome</keyword>
<dbReference type="RefSeq" id="XP_071939156.1">
    <property type="nucleotide sequence ID" value="XM_072083055.1"/>
</dbReference>
<name>A0ABM4X544_COFAR</name>
<protein>
    <recommendedName>
        <fullName evidence="3">Reverse transcriptase domain-containing protein</fullName>
    </recommendedName>
</protein>
<evidence type="ECO:0000313" key="2">
    <source>
        <dbReference type="RefSeq" id="XP_071939156.1"/>
    </source>
</evidence>
<evidence type="ECO:0000313" key="1">
    <source>
        <dbReference type="Proteomes" id="UP001652660"/>
    </source>
</evidence>
<proteinExistence type="predicted"/>
<dbReference type="GeneID" id="140037896"/>
<sequence length="224" mass="25281">MTLNPHLKGEDERQKARIKWAKDGDSNTRFFHVSVWDKRAKLTIHRIKDEAGLWVEEEEQIAAVAERFFKDLLAADEPVEIEALVQHIPSLVTEDHNNRLLGDVTLEKVRQATKDFMAGTPIPKGISSTLIVLIPKKSNPFFFADFQPISLCTFVNKVLPKSSLTDCESFCQLLSRQSNPLLFQGGTVENILLAQELVGSVNRKARGHNCILKLDMIKAFDRVS</sequence>
<organism evidence="1 2">
    <name type="scientific">Coffea arabica</name>
    <name type="common">Arabian coffee</name>
    <dbReference type="NCBI Taxonomy" id="13443"/>
    <lineage>
        <taxon>Eukaryota</taxon>
        <taxon>Viridiplantae</taxon>
        <taxon>Streptophyta</taxon>
        <taxon>Embryophyta</taxon>
        <taxon>Tracheophyta</taxon>
        <taxon>Spermatophyta</taxon>
        <taxon>Magnoliopsida</taxon>
        <taxon>eudicotyledons</taxon>
        <taxon>Gunneridae</taxon>
        <taxon>Pentapetalae</taxon>
        <taxon>asterids</taxon>
        <taxon>lamiids</taxon>
        <taxon>Gentianales</taxon>
        <taxon>Rubiaceae</taxon>
        <taxon>Ixoroideae</taxon>
        <taxon>Gardenieae complex</taxon>
        <taxon>Bertiereae - Coffeeae clade</taxon>
        <taxon>Coffeeae</taxon>
        <taxon>Coffea</taxon>
    </lineage>
</organism>
<reference evidence="2" key="1">
    <citation type="submission" date="2025-08" db="UniProtKB">
        <authorList>
            <consortium name="RefSeq"/>
        </authorList>
    </citation>
    <scope>IDENTIFICATION</scope>
    <source>
        <tissue evidence="2">Leaves</tissue>
    </source>
</reference>
<accession>A0ABM4X544</accession>
<evidence type="ECO:0008006" key="3">
    <source>
        <dbReference type="Google" id="ProtNLM"/>
    </source>
</evidence>
<gene>
    <name evidence="2" type="primary">LOC140037896</name>
</gene>